<dbReference type="Proteomes" id="UP000887013">
    <property type="component" value="Unassembled WGS sequence"/>
</dbReference>
<reference evidence="1" key="1">
    <citation type="submission" date="2020-08" db="EMBL/GenBank/DDBJ databases">
        <title>Multicomponent nature underlies the extraordinary mechanical properties of spider dragline silk.</title>
        <authorList>
            <person name="Kono N."/>
            <person name="Nakamura H."/>
            <person name="Mori M."/>
            <person name="Yoshida Y."/>
            <person name="Ohtoshi R."/>
            <person name="Malay A.D."/>
            <person name="Moran D.A.P."/>
            <person name="Tomita M."/>
            <person name="Numata K."/>
            <person name="Arakawa K."/>
        </authorList>
    </citation>
    <scope>NUCLEOTIDE SEQUENCE</scope>
</reference>
<gene>
    <name evidence="1" type="ORF">NPIL_386721</name>
</gene>
<name>A0A8X6NAH0_NEPPI</name>
<sequence length="102" mass="12295">MVSPLKPVLHDTDIKLRCQESFYRITRKRKWDEKRKWRQKYILRNSMVIFDGDELKREIRVTPKISSNIKIDAPKFDKMVGLLPHLVVRKKVVLKLPKRIIQ</sequence>
<evidence type="ECO:0000313" key="1">
    <source>
        <dbReference type="EMBL" id="GFT04027.1"/>
    </source>
</evidence>
<keyword evidence="2" id="KW-1185">Reference proteome</keyword>
<dbReference type="EMBL" id="BMAW01056048">
    <property type="protein sequence ID" value="GFT04027.1"/>
    <property type="molecule type" value="Genomic_DNA"/>
</dbReference>
<proteinExistence type="predicted"/>
<dbReference type="AlphaFoldDB" id="A0A8X6NAH0"/>
<evidence type="ECO:0000313" key="2">
    <source>
        <dbReference type="Proteomes" id="UP000887013"/>
    </source>
</evidence>
<protein>
    <submittedName>
        <fullName evidence="1">Uncharacterized protein</fullName>
    </submittedName>
</protein>
<accession>A0A8X6NAH0</accession>
<comment type="caution">
    <text evidence="1">The sequence shown here is derived from an EMBL/GenBank/DDBJ whole genome shotgun (WGS) entry which is preliminary data.</text>
</comment>
<organism evidence="1 2">
    <name type="scientific">Nephila pilipes</name>
    <name type="common">Giant wood spider</name>
    <name type="synonym">Nephila maculata</name>
    <dbReference type="NCBI Taxonomy" id="299642"/>
    <lineage>
        <taxon>Eukaryota</taxon>
        <taxon>Metazoa</taxon>
        <taxon>Ecdysozoa</taxon>
        <taxon>Arthropoda</taxon>
        <taxon>Chelicerata</taxon>
        <taxon>Arachnida</taxon>
        <taxon>Araneae</taxon>
        <taxon>Araneomorphae</taxon>
        <taxon>Entelegynae</taxon>
        <taxon>Araneoidea</taxon>
        <taxon>Nephilidae</taxon>
        <taxon>Nephila</taxon>
    </lineage>
</organism>